<protein>
    <submittedName>
        <fullName evidence="1">Uncharacterized protein</fullName>
    </submittedName>
</protein>
<name>A0A6B2NXG1_9RHOB</name>
<dbReference type="AlphaFoldDB" id="A0A6B2NXG1"/>
<proteinExistence type="predicted"/>
<evidence type="ECO:0000313" key="1">
    <source>
        <dbReference type="EMBL" id="NDW47094.1"/>
    </source>
</evidence>
<dbReference type="EMBL" id="JAAGOX010000053">
    <property type="protein sequence ID" value="NDW47094.1"/>
    <property type="molecule type" value="Genomic_DNA"/>
</dbReference>
<organism evidence="1">
    <name type="scientific">Ruegeria sp. PrR005</name>
    <dbReference type="NCBI Taxonomy" id="2706882"/>
    <lineage>
        <taxon>Bacteria</taxon>
        <taxon>Pseudomonadati</taxon>
        <taxon>Pseudomonadota</taxon>
        <taxon>Alphaproteobacteria</taxon>
        <taxon>Rhodobacterales</taxon>
        <taxon>Roseobacteraceae</taxon>
        <taxon>Ruegeria</taxon>
    </lineage>
</organism>
<comment type="caution">
    <text evidence="1">The sequence shown here is derived from an EMBL/GenBank/DDBJ whole genome shotgun (WGS) entry which is preliminary data.</text>
</comment>
<sequence>MAVLILASVTLGGVLSDRSVAQSNEGASAYGGGGISRDSTLSNIAAWTPINAATTGRIVKALNSAVDFCRSKADRAFVLDCMNYEYWQIVNALPKSGEYAEVRAALEGAAKSMSGLVKRHGDQAAAKTLSRRGSQPKTTTRKIAPVPAPAVSATARQAANAIAEAQTVLLRSTGNSDLRRAQFQRIAQAMDSGAILLRSL</sequence>
<reference evidence="1" key="1">
    <citation type="submission" date="2020-02" db="EMBL/GenBank/DDBJ databases">
        <title>Delineation of the pyrene-degrading pathway in Roseobacter clade bacteria by genomic analysis.</title>
        <authorList>
            <person name="Zhou H."/>
            <person name="Wang H."/>
        </authorList>
    </citation>
    <scope>NUCLEOTIDE SEQUENCE</scope>
    <source>
        <strain evidence="1">PrR005</strain>
    </source>
</reference>
<accession>A0A6B2NXG1</accession>
<gene>
    <name evidence="1" type="ORF">G0P99_19280</name>
</gene>
<dbReference type="RefSeq" id="WP_164132106.1">
    <property type="nucleotide sequence ID" value="NZ_JAAGOX010000053.1"/>
</dbReference>